<dbReference type="InterPro" id="IPR001650">
    <property type="entry name" value="Helicase_C-like"/>
</dbReference>
<dbReference type="GO" id="GO:0036297">
    <property type="term" value="P:interstrand cross-link repair"/>
    <property type="evidence" value="ECO:0007669"/>
    <property type="project" value="EnsemblFungi"/>
</dbReference>
<evidence type="ECO:0000256" key="2">
    <source>
        <dbReference type="ARBA" id="ARBA00022840"/>
    </source>
</evidence>
<evidence type="ECO:0000259" key="3">
    <source>
        <dbReference type="PROSITE" id="PS51192"/>
    </source>
</evidence>
<dbReference type="SUPFAM" id="SSF52540">
    <property type="entry name" value="P-loop containing nucleoside triphosphate hydrolases"/>
    <property type="match status" value="1"/>
</dbReference>
<dbReference type="GO" id="GO:0005524">
    <property type="term" value="F:ATP binding"/>
    <property type="evidence" value="ECO:0007669"/>
    <property type="project" value="UniProtKB-KW"/>
</dbReference>
<keyword evidence="6" id="KW-1185">Reference proteome</keyword>
<dbReference type="InterPro" id="IPR055227">
    <property type="entry name" value="HRQ1_WHD"/>
</dbReference>
<dbReference type="OrthoDB" id="18781at2759"/>
<dbReference type="HOGENOM" id="CLU_000809_1_0_1"/>
<evidence type="ECO:0000259" key="4">
    <source>
        <dbReference type="PROSITE" id="PS51194"/>
    </source>
</evidence>
<sequence length="1118" mass="129168">MLHATLDENDDHPSNKKIKTNTFKGQEYFDNEFFNDFRKFFKSLNTLYTFLICRKQVITTFEKLKIPIEKQLKRKLSELDFSKVQVILPNDTLFKYIDENQIFTEAKEFDFKNGFQQKDNEDIFKLKNSNENSDNYRSTQLLIFEFIDGNMKKNWTTISENLNDPNNKYSHFNNYAKKVFHYSSEDLKKMINKRELHFNNRLIDFINKCTEKNLNPENELTYLATSMLPQMKNYEDPIVAMEKAKLLRNNKLANSNNDEDGAITIPEMIQSLKNTTFYNSQIKEEVTIESKHSQFENLNFNISEQVLNSLPHKKFYTHQADAINAINNGENVIITTSTSSGKSLIYQLSTIDFLLKKPNSTFLYIFPTKALAQDQKRAFENLLTTINENSNNSIPELRNIIIDTYDGDTDQQKRKFIRDNARIIFTNPDMIHTSILPNHPKWRPFLYNLTFIVVDELHIYKSLFGSHVVLVMRRLQRLCREYYENNFLQFISCSATLKNPIKHMQDIFSINDVTLINNDGSSTGAKHLVIWNPQILAQHERKRESFIRDSAKILVELMLKNVRTIAFCYVRRVCELLMKEVRLIFQEMNRMDMITDVMSYRGGYSASDRRKIEREMFHGNLKAVISTNALELGIDIGNLDAVLMCGFPLSVANFHQQSGRAGRRNKDSLTLVVASDSPVDQHYVAHPESLINSDDLDSYQDLVLNFDNMLILESHIQCAAFELPINIERDSKYFEEKHLLKICHERLQSDSEGYHTHPRFLPWPSSNVSLRGVEEDYYAVIDRTNGKDIVIEEIEASRTSFTLYDGAILIHQGYPYLVKEFNVEEKYASVIRVDVDWLTSQRDFTDVDPQEIELIRSLENSDVPVYFGKFLVTIVVFGYFKVDKYNRIMDSVETYNPPINIRSKGLWIDLPSRALDLCEAKNLNIAGAIHAAEHAIMGLLPKFIVAGVDEISTECKAPEKEFAERQTKRKRPARLVFYDSRGGVYGSGLSIKAFEHIDDILEASLTRVQECPCDTGCPDCVAASFCKEKSLVLSKQGCLILLHCILGHDTDAFIGSILDGPESNMPEIKVETVVPVQDHVNFSEDFKIIDVRINKNAKLDEMEVKVEEVGFKEEKKEF</sequence>
<feature type="domain" description="Helicase ATP-binding" evidence="3">
    <location>
        <begin position="323"/>
        <end position="515"/>
    </location>
</feature>
<evidence type="ECO:0000256" key="1">
    <source>
        <dbReference type="ARBA" id="ARBA00022741"/>
    </source>
</evidence>
<dbReference type="GeneID" id="11531476"/>
<dbReference type="GO" id="GO:0032204">
    <property type="term" value="P:regulation of telomere maintenance"/>
    <property type="evidence" value="ECO:0007669"/>
    <property type="project" value="EnsemblFungi"/>
</dbReference>
<dbReference type="PANTHER" id="PTHR47957">
    <property type="entry name" value="ATP-DEPENDENT HELICASE HRQ1"/>
    <property type="match status" value="1"/>
</dbReference>
<dbReference type="GO" id="GO:0003697">
    <property type="term" value="F:single-stranded DNA binding"/>
    <property type="evidence" value="ECO:0007669"/>
    <property type="project" value="EnsemblFungi"/>
</dbReference>
<dbReference type="KEGG" id="tpf:TPHA_0E01420"/>
<dbReference type="SMART" id="SM00490">
    <property type="entry name" value="HELICc"/>
    <property type="match status" value="1"/>
</dbReference>
<name>G8BTK9_TETPH</name>
<gene>
    <name evidence="5" type="primary">TPHA0E01420</name>
    <name evidence="5" type="ordered locus">TPHA_0E01420</name>
</gene>
<keyword evidence="2" id="KW-0067">ATP-binding</keyword>
<dbReference type="OMA" id="GAVHLHQ"/>
<dbReference type="Pfam" id="PF00271">
    <property type="entry name" value="Helicase_C"/>
    <property type="match status" value="1"/>
</dbReference>
<dbReference type="GO" id="GO:0008047">
    <property type="term" value="F:enzyme activator activity"/>
    <property type="evidence" value="ECO:0007669"/>
    <property type="project" value="EnsemblFungi"/>
</dbReference>
<dbReference type="InterPro" id="IPR014001">
    <property type="entry name" value="Helicase_ATP-bd"/>
</dbReference>
<proteinExistence type="predicted"/>
<dbReference type="CDD" id="cd18797">
    <property type="entry name" value="SF2_C_Hrq"/>
    <property type="match status" value="1"/>
</dbReference>
<dbReference type="Pfam" id="PF09369">
    <property type="entry name" value="MZB"/>
    <property type="match status" value="1"/>
</dbReference>
<dbReference type="PROSITE" id="PS51194">
    <property type="entry name" value="HELICASE_CTER"/>
    <property type="match status" value="1"/>
</dbReference>
<dbReference type="FunFam" id="3.40.50.300:FF:001137">
    <property type="entry name" value="DEAD/DEAH box helicase"/>
    <property type="match status" value="1"/>
</dbReference>
<dbReference type="RefSeq" id="XP_003685671.1">
    <property type="nucleotide sequence ID" value="XM_003685623.1"/>
</dbReference>
<dbReference type="CDD" id="cd17923">
    <property type="entry name" value="DEXHc_Hrq1-like"/>
    <property type="match status" value="1"/>
</dbReference>
<organism evidence="5 6">
    <name type="scientific">Tetrapisispora phaffii (strain ATCC 24235 / CBS 4417 / NBRC 1672 / NRRL Y-8282 / UCD 70-5)</name>
    <name type="common">Yeast</name>
    <name type="synonym">Fabospora phaffii</name>
    <dbReference type="NCBI Taxonomy" id="1071381"/>
    <lineage>
        <taxon>Eukaryota</taxon>
        <taxon>Fungi</taxon>
        <taxon>Dikarya</taxon>
        <taxon>Ascomycota</taxon>
        <taxon>Saccharomycotina</taxon>
        <taxon>Saccharomycetes</taxon>
        <taxon>Saccharomycetales</taxon>
        <taxon>Saccharomycetaceae</taxon>
        <taxon>Tetrapisispora</taxon>
    </lineage>
</organism>
<dbReference type="Pfam" id="PF00270">
    <property type="entry name" value="DEAD"/>
    <property type="match status" value="1"/>
</dbReference>
<dbReference type="AlphaFoldDB" id="G8BTK9"/>
<dbReference type="GO" id="GO:0006289">
    <property type="term" value="P:nucleotide-excision repair"/>
    <property type="evidence" value="ECO:0007669"/>
    <property type="project" value="EnsemblFungi"/>
</dbReference>
<keyword evidence="1" id="KW-0547">Nucleotide-binding</keyword>
<evidence type="ECO:0000313" key="5">
    <source>
        <dbReference type="EMBL" id="CCE63237.1"/>
    </source>
</evidence>
<dbReference type="STRING" id="1071381.G8BTK9"/>
<reference evidence="5 6" key="1">
    <citation type="journal article" date="2011" name="Proc. Natl. Acad. Sci. U.S.A.">
        <title>Evolutionary erosion of yeast sex chromosomes by mating-type switching accidents.</title>
        <authorList>
            <person name="Gordon J.L."/>
            <person name="Armisen D."/>
            <person name="Proux-Wera E."/>
            <person name="Oheigeartaigh S.S."/>
            <person name="Byrne K.P."/>
            <person name="Wolfe K.H."/>
        </authorList>
    </citation>
    <scope>NUCLEOTIDE SEQUENCE [LARGE SCALE GENOMIC DNA]</scope>
    <source>
        <strain evidence="6">ATCC 24235 / CBS 4417 / NBRC 1672 / NRRL Y-8282 / UCD 70-5</strain>
    </source>
</reference>
<dbReference type="PROSITE" id="PS51192">
    <property type="entry name" value="HELICASE_ATP_BIND_1"/>
    <property type="match status" value="1"/>
</dbReference>
<dbReference type="PANTHER" id="PTHR47957:SF3">
    <property type="entry name" value="ATP-DEPENDENT HELICASE HRQ1"/>
    <property type="match status" value="1"/>
</dbReference>
<dbReference type="Proteomes" id="UP000005666">
    <property type="component" value="Chromosome 5"/>
</dbReference>
<dbReference type="SMART" id="SM00487">
    <property type="entry name" value="DEXDc"/>
    <property type="match status" value="1"/>
</dbReference>
<dbReference type="GO" id="GO:0042162">
    <property type="term" value="F:telomeric DNA binding"/>
    <property type="evidence" value="ECO:0007669"/>
    <property type="project" value="EnsemblFungi"/>
</dbReference>
<accession>G8BTK9</accession>
<dbReference type="Gene3D" id="3.40.50.300">
    <property type="entry name" value="P-loop containing nucleotide triphosphate hydrolases"/>
    <property type="match status" value="2"/>
</dbReference>
<dbReference type="GO" id="GO:0042275">
    <property type="term" value="P:error-free postreplication DNA repair"/>
    <property type="evidence" value="ECO:0007669"/>
    <property type="project" value="EnsemblFungi"/>
</dbReference>
<dbReference type="GO" id="GO:0032202">
    <property type="term" value="P:telomere assembly"/>
    <property type="evidence" value="ECO:0007669"/>
    <property type="project" value="EnsemblFungi"/>
</dbReference>
<dbReference type="EMBL" id="HE612860">
    <property type="protein sequence ID" value="CCE63237.1"/>
    <property type="molecule type" value="Genomic_DNA"/>
</dbReference>
<dbReference type="Pfam" id="PF22982">
    <property type="entry name" value="WHD_HRQ1"/>
    <property type="match status" value="1"/>
</dbReference>
<evidence type="ECO:0008006" key="7">
    <source>
        <dbReference type="Google" id="ProtNLM"/>
    </source>
</evidence>
<protein>
    <recommendedName>
        <fullName evidence="7">RNA helicase</fullName>
    </recommendedName>
</protein>
<dbReference type="GO" id="GO:0005634">
    <property type="term" value="C:nucleus"/>
    <property type="evidence" value="ECO:0007669"/>
    <property type="project" value="TreeGrafter"/>
</dbReference>
<evidence type="ECO:0000313" key="6">
    <source>
        <dbReference type="Proteomes" id="UP000005666"/>
    </source>
</evidence>
<dbReference type="GO" id="GO:0043138">
    <property type="term" value="F:3'-5' DNA helicase activity"/>
    <property type="evidence" value="ECO:0007669"/>
    <property type="project" value="EnsemblFungi"/>
</dbReference>
<feature type="domain" description="Helicase C-terminal" evidence="4">
    <location>
        <begin position="554"/>
        <end position="710"/>
    </location>
</feature>
<dbReference type="InterPro" id="IPR018973">
    <property type="entry name" value="MZB"/>
</dbReference>
<dbReference type="InterPro" id="IPR011545">
    <property type="entry name" value="DEAD/DEAH_box_helicase_dom"/>
</dbReference>
<dbReference type="InterPro" id="IPR027417">
    <property type="entry name" value="P-loop_NTPase"/>
</dbReference>
<dbReference type="eggNOG" id="KOG4150">
    <property type="taxonomic scope" value="Eukaryota"/>
</dbReference>